<dbReference type="EMBL" id="SMKA01000001">
    <property type="protein sequence ID" value="TDC35780.1"/>
    <property type="molecule type" value="Genomic_DNA"/>
</dbReference>
<reference evidence="1 2" key="1">
    <citation type="submission" date="2019-03" db="EMBL/GenBank/DDBJ databases">
        <title>Draft genome sequences of novel Actinobacteria.</title>
        <authorList>
            <person name="Sahin N."/>
            <person name="Ay H."/>
            <person name="Saygin H."/>
        </authorList>
    </citation>
    <scope>NUCLEOTIDE SEQUENCE [LARGE SCALE GENOMIC DNA]</scope>
    <source>
        <strain evidence="1 2">JCM 30547</strain>
    </source>
</reference>
<comment type="caution">
    <text evidence="1">The sequence shown here is derived from an EMBL/GenBank/DDBJ whole genome shotgun (WGS) entry which is preliminary data.</text>
</comment>
<keyword evidence="2" id="KW-1185">Reference proteome</keyword>
<dbReference type="Proteomes" id="UP000295075">
    <property type="component" value="Unassembled WGS sequence"/>
</dbReference>
<organism evidence="1 2">
    <name type="scientific">Kribbella albertanoniae</name>
    <dbReference type="NCBI Taxonomy" id="1266829"/>
    <lineage>
        <taxon>Bacteria</taxon>
        <taxon>Bacillati</taxon>
        <taxon>Actinomycetota</taxon>
        <taxon>Actinomycetes</taxon>
        <taxon>Propionibacteriales</taxon>
        <taxon>Kribbellaceae</taxon>
        <taxon>Kribbella</taxon>
    </lineage>
</organism>
<evidence type="ECO:0000313" key="1">
    <source>
        <dbReference type="EMBL" id="TDC35780.1"/>
    </source>
</evidence>
<accession>A0A4R4QJF8</accession>
<proteinExistence type="predicted"/>
<gene>
    <name evidence="1" type="ORF">E1261_00175</name>
</gene>
<protein>
    <submittedName>
        <fullName evidence="1">Uncharacterized protein</fullName>
    </submittedName>
</protein>
<dbReference type="AlphaFoldDB" id="A0A4R4QJF8"/>
<dbReference type="RefSeq" id="WP_132399776.1">
    <property type="nucleotide sequence ID" value="NZ_SMKA01000001.1"/>
</dbReference>
<sequence>MTVDLTRPTLLGYVTIKHPAATADTAHELRQHLADFAQAEGFNLAEQFVETLETGTARISALHDKVISSDPVPTVAVLAGTELPKHYAKLLDDAGVPVVPVPLLVRVDGRCAR</sequence>
<evidence type="ECO:0000313" key="2">
    <source>
        <dbReference type="Proteomes" id="UP000295075"/>
    </source>
</evidence>
<name>A0A4R4QJF8_9ACTN</name>